<evidence type="ECO:0000256" key="2">
    <source>
        <dbReference type="ARBA" id="ARBA00023015"/>
    </source>
</evidence>
<keyword evidence="4" id="KW-0804">Transcription</keyword>
<dbReference type="RefSeq" id="WP_067750014.1">
    <property type="nucleotide sequence ID" value="NZ_LT907988.1"/>
</dbReference>
<dbReference type="InterPro" id="IPR005119">
    <property type="entry name" value="LysR_subst-bd"/>
</dbReference>
<dbReference type="EMBL" id="FLRC01000006">
    <property type="protein sequence ID" value="SBT24140.1"/>
    <property type="molecule type" value="Genomic_DNA"/>
</dbReference>
<name>A0A1C3JY21_9BURK</name>
<dbReference type="AlphaFoldDB" id="A0A1C3JY21"/>
<dbReference type="EMBL" id="LT907988">
    <property type="protein sequence ID" value="SOE51417.1"/>
    <property type="molecule type" value="Genomic_DNA"/>
</dbReference>
<dbReference type="FunFam" id="1.10.10.10:FF:000001">
    <property type="entry name" value="LysR family transcriptional regulator"/>
    <property type="match status" value="1"/>
</dbReference>
<keyword evidence="3" id="KW-0238">DNA-binding</keyword>
<evidence type="ECO:0000256" key="3">
    <source>
        <dbReference type="ARBA" id="ARBA00023125"/>
    </source>
</evidence>
<dbReference type="Pfam" id="PF03466">
    <property type="entry name" value="LysR_substrate"/>
    <property type="match status" value="1"/>
</dbReference>
<dbReference type="KEGG" id="odi:ODI_R3427"/>
<dbReference type="Pfam" id="PF00126">
    <property type="entry name" value="HTH_1"/>
    <property type="match status" value="1"/>
</dbReference>
<dbReference type="InterPro" id="IPR050950">
    <property type="entry name" value="HTH-type_LysR_regulators"/>
</dbReference>
<accession>A0A1C3JY21</accession>
<keyword evidence="8" id="KW-1185">Reference proteome</keyword>
<evidence type="ECO:0000313" key="6">
    <source>
        <dbReference type="EMBL" id="SBT24140.1"/>
    </source>
</evidence>
<dbReference type="PANTHER" id="PTHR30419:SF8">
    <property type="entry name" value="NITROGEN ASSIMILATION TRANSCRIPTIONAL ACTIVATOR-RELATED"/>
    <property type="match status" value="1"/>
</dbReference>
<dbReference type="PROSITE" id="PS50931">
    <property type="entry name" value="HTH_LYSR"/>
    <property type="match status" value="1"/>
</dbReference>
<dbReference type="GO" id="GO:0003700">
    <property type="term" value="F:DNA-binding transcription factor activity"/>
    <property type="evidence" value="ECO:0007669"/>
    <property type="project" value="InterPro"/>
</dbReference>
<feature type="domain" description="HTH lysR-type" evidence="5">
    <location>
        <begin position="1"/>
        <end position="59"/>
    </location>
</feature>
<dbReference type="Gene3D" id="1.10.10.10">
    <property type="entry name" value="Winged helix-like DNA-binding domain superfamily/Winged helix DNA-binding domain"/>
    <property type="match status" value="1"/>
</dbReference>
<reference evidence="6 8" key="1">
    <citation type="submission" date="2016-06" db="EMBL/GenBank/DDBJ databases">
        <authorList>
            <person name="Kjaerup R.B."/>
            <person name="Dalgaard T.S."/>
            <person name="Juul-Madsen H.R."/>
        </authorList>
    </citation>
    <scope>NUCLEOTIDE SEQUENCE [LARGE SCALE GENOMIC DNA]</scope>
    <source>
        <strain evidence="6">Orrdi1</strain>
    </source>
</reference>
<sequence length="295" mass="32568">MELRTLRAFVEVVRQGGFSQAAKAIHASQPTISKAVRSLEEELDVQLLDRAPGQAVRLTSAGEIVYRRALTMLAERDDLRTELDELRGFKRGELRLGLPPLGSSVLFAPLFATYRSRFPNIDIRLVEHGSKRLEDMLGTGEIELAASLMPVPPQFEWQPVSREPLMVALAQDHPLASRNGIAMKELADTPFILFDSGFALNPIILESCQRAGFEPSVAARSGQIDFIIALVAAHMGVAFLPRMLAAQHAYPGVTYVPLEEADTVWHMVLIWRAGGYLSHAALAWLSLTQETYAPL</sequence>
<evidence type="ECO:0000259" key="5">
    <source>
        <dbReference type="PROSITE" id="PS50931"/>
    </source>
</evidence>
<reference evidence="7 8" key="2">
    <citation type="submission" date="2017-08" db="EMBL/GenBank/DDBJ databases">
        <authorList>
            <person name="de Groot N.N."/>
        </authorList>
    </citation>
    <scope>NUCLEOTIDE SEQUENCE [LARGE SCALE GENOMIC DNA]</scope>
    <source>
        <strain evidence="7">Orrdi1</strain>
    </source>
</reference>
<evidence type="ECO:0000256" key="4">
    <source>
        <dbReference type="ARBA" id="ARBA00023163"/>
    </source>
</evidence>
<dbReference type="SUPFAM" id="SSF46785">
    <property type="entry name" value="Winged helix' DNA-binding domain"/>
    <property type="match status" value="1"/>
</dbReference>
<dbReference type="GO" id="GO:0005829">
    <property type="term" value="C:cytosol"/>
    <property type="evidence" value="ECO:0007669"/>
    <property type="project" value="TreeGrafter"/>
</dbReference>
<dbReference type="CDD" id="cd08438">
    <property type="entry name" value="PBP2_CidR"/>
    <property type="match status" value="1"/>
</dbReference>
<dbReference type="PRINTS" id="PR00039">
    <property type="entry name" value="HTHLYSR"/>
</dbReference>
<dbReference type="InterPro" id="IPR000847">
    <property type="entry name" value="LysR_HTH_N"/>
</dbReference>
<dbReference type="Proteomes" id="UP000078558">
    <property type="component" value="Chromosome I"/>
</dbReference>
<dbReference type="InterPro" id="IPR036388">
    <property type="entry name" value="WH-like_DNA-bd_sf"/>
</dbReference>
<proteinExistence type="inferred from homology"/>
<evidence type="ECO:0000313" key="8">
    <source>
        <dbReference type="Proteomes" id="UP000078558"/>
    </source>
</evidence>
<dbReference type="SUPFAM" id="SSF53850">
    <property type="entry name" value="Periplasmic binding protein-like II"/>
    <property type="match status" value="1"/>
</dbReference>
<protein>
    <submittedName>
        <fullName evidence="6">LysR family regulatory protein CidR</fullName>
    </submittedName>
</protein>
<organism evidence="6 8">
    <name type="scientific">Orrella dioscoreae</name>
    <dbReference type="NCBI Taxonomy" id="1851544"/>
    <lineage>
        <taxon>Bacteria</taxon>
        <taxon>Pseudomonadati</taxon>
        <taxon>Pseudomonadota</taxon>
        <taxon>Betaproteobacteria</taxon>
        <taxon>Burkholderiales</taxon>
        <taxon>Alcaligenaceae</taxon>
        <taxon>Orrella</taxon>
    </lineage>
</organism>
<evidence type="ECO:0000313" key="7">
    <source>
        <dbReference type="EMBL" id="SOE51417.1"/>
    </source>
</evidence>
<dbReference type="OrthoDB" id="5671700at2"/>
<dbReference type="STRING" id="1851544.ODI_02228"/>
<dbReference type="PANTHER" id="PTHR30419">
    <property type="entry name" value="HTH-TYPE TRANSCRIPTIONAL REGULATOR YBHD"/>
    <property type="match status" value="1"/>
</dbReference>
<dbReference type="Gene3D" id="3.40.190.290">
    <property type="match status" value="1"/>
</dbReference>
<keyword evidence="2" id="KW-0805">Transcription regulation</keyword>
<dbReference type="InterPro" id="IPR036390">
    <property type="entry name" value="WH_DNA-bd_sf"/>
</dbReference>
<gene>
    <name evidence="6" type="ORF">ODI_02228</name>
    <name evidence="7" type="ORF">ODI_R3427</name>
</gene>
<comment type="similarity">
    <text evidence="1">Belongs to the LysR transcriptional regulatory family.</text>
</comment>
<evidence type="ECO:0000256" key="1">
    <source>
        <dbReference type="ARBA" id="ARBA00009437"/>
    </source>
</evidence>
<dbReference type="GO" id="GO:0003677">
    <property type="term" value="F:DNA binding"/>
    <property type="evidence" value="ECO:0007669"/>
    <property type="project" value="UniProtKB-KW"/>
</dbReference>